<dbReference type="GO" id="GO:0005886">
    <property type="term" value="C:plasma membrane"/>
    <property type="evidence" value="ECO:0007669"/>
    <property type="project" value="UniProtKB-SubCell"/>
</dbReference>
<keyword evidence="8" id="KW-1003">Cell membrane</keyword>
<dbReference type="InterPro" id="IPR002528">
    <property type="entry name" value="MATE_fam"/>
</dbReference>
<organism evidence="16 17">
    <name type="scientific">Clostridium frigidicarnis</name>
    <dbReference type="NCBI Taxonomy" id="84698"/>
    <lineage>
        <taxon>Bacteria</taxon>
        <taxon>Bacillati</taxon>
        <taxon>Bacillota</taxon>
        <taxon>Clostridia</taxon>
        <taxon>Eubacteriales</taxon>
        <taxon>Clostridiaceae</taxon>
        <taxon>Clostridium</taxon>
    </lineage>
</organism>
<keyword evidence="10 15" id="KW-1133">Transmembrane helix</keyword>
<evidence type="ECO:0000256" key="5">
    <source>
        <dbReference type="ARBA" id="ARBA00022106"/>
    </source>
</evidence>
<dbReference type="CDD" id="cd13143">
    <property type="entry name" value="MATE_MepA_like"/>
    <property type="match status" value="1"/>
</dbReference>
<feature type="transmembrane region" description="Helical" evidence="15">
    <location>
        <begin position="319"/>
        <end position="337"/>
    </location>
</feature>
<keyword evidence="11" id="KW-0406">Ion transport</keyword>
<name>A0A1I0ZFG2_9CLOT</name>
<evidence type="ECO:0000313" key="16">
    <source>
        <dbReference type="EMBL" id="SFB22933.1"/>
    </source>
</evidence>
<comment type="function">
    <text evidence="1">Multidrug efflux pump.</text>
</comment>
<comment type="subcellular location">
    <subcellularLocation>
        <location evidence="2">Cell membrane</location>
        <topology evidence="2">Multi-pass membrane protein</topology>
    </subcellularLocation>
</comment>
<dbReference type="InterPro" id="IPR050222">
    <property type="entry name" value="MATE_MdtK"/>
</dbReference>
<evidence type="ECO:0000256" key="13">
    <source>
        <dbReference type="ARBA" id="ARBA00023251"/>
    </source>
</evidence>
<feature type="transmembrane region" description="Helical" evidence="15">
    <location>
        <begin position="95"/>
        <end position="117"/>
    </location>
</feature>
<keyword evidence="12 15" id="KW-0472">Membrane</keyword>
<keyword evidence="7" id="KW-0050">Antiport</keyword>
<keyword evidence="13" id="KW-0046">Antibiotic resistance</keyword>
<accession>A0A1I0ZFG2</accession>
<reference evidence="16 17" key="1">
    <citation type="submission" date="2016-10" db="EMBL/GenBank/DDBJ databases">
        <authorList>
            <person name="de Groot N.N."/>
        </authorList>
    </citation>
    <scope>NUCLEOTIDE SEQUENCE [LARGE SCALE GENOMIC DNA]</scope>
    <source>
        <strain evidence="16 17">DSM 12271</strain>
    </source>
</reference>
<evidence type="ECO:0000313" key="17">
    <source>
        <dbReference type="Proteomes" id="UP000198619"/>
    </source>
</evidence>
<feature type="transmembrane region" description="Helical" evidence="15">
    <location>
        <begin position="417"/>
        <end position="435"/>
    </location>
</feature>
<dbReference type="Pfam" id="PF01554">
    <property type="entry name" value="MatE"/>
    <property type="match status" value="2"/>
</dbReference>
<dbReference type="GO" id="GO:0042910">
    <property type="term" value="F:xenobiotic transmembrane transporter activity"/>
    <property type="evidence" value="ECO:0007669"/>
    <property type="project" value="InterPro"/>
</dbReference>
<evidence type="ECO:0000256" key="9">
    <source>
        <dbReference type="ARBA" id="ARBA00022692"/>
    </source>
</evidence>
<dbReference type="AlphaFoldDB" id="A0A1I0ZFG2"/>
<feature type="transmembrane region" description="Helical" evidence="15">
    <location>
        <begin position="391"/>
        <end position="411"/>
    </location>
</feature>
<evidence type="ECO:0000256" key="2">
    <source>
        <dbReference type="ARBA" id="ARBA00004651"/>
    </source>
</evidence>
<dbReference type="PIRSF" id="PIRSF006603">
    <property type="entry name" value="DinF"/>
    <property type="match status" value="1"/>
</dbReference>
<evidence type="ECO:0000256" key="8">
    <source>
        <dbReference type="ARBA" id="ARBA00022475"/>
    </source>
</evidence>
<gene>
    <name evidence="16" type="ORF">SAMN04488528_101933</name>
</gene>
<dbReference type="InterPro" id="IPR048279">
    <property type="entry name" value="MdtK-like"/>
</dbReference>
<evidence type="ECO:0000256" key="15">
    <source>
        <dbReference type="SAM" id="Phobius"/>
    </source>
</evidence>
<feature type="transmembrane region" description="Helical" evidence="15">
    <location>
        <begin position="168"/>
        <end position="189"/>
    </location>
</feature>
<evidence type="ECO:0000256" key="3">
    <source>
        <dbReference type="ARBA" id="ARBA00008417"/>
    </source>
</evidence>
<dbReference type="Proteomes" id="UP000198619">
    <property type="component" value="Unassembled WGS sequence"/>
</dbReference>
<dbReference type="EMBL" id="FOKI01000019">
    <property type="protein sequence ID" value="SFB22933.1"/>
    <property type="molecule type" value="Genomic_DNA"/>
</dbReference>
<keyword evidence="9 15" id="KW-0812">Transmembrane</keyword>
<feature type="transmembrane region" description="Helical" evidence="15">
    <location>
        <begin position="137"/>
        <end position="156"/>
    </location>
</feature>
<keyword evidence="17" id="KW-1185">Reference proteome</keyword>
<dbReference type="PANTHER" id="PTHR43298:SF2">
    <property type="entry name" value="FMN_FAD EXPORTER YEEO-RELATED"/>
    <property type="match status" value="1"/>
</dbReference>
<evidence type="ECO:0000256" key="4">
    <source>
        <dbReference type="ARBA" id="ARBA00020268"/>
    </source>
</evidence>
<evidence type="ECO:0000256" key="7">
    <source>
        <dbReference type="ARBA" id="ARBA00022449"/>
    </source>
</evidence>
<evidence type="ECO:0000256" key="10">
    <source>
        <dbReference type="ARBA" id="ARBA00022989"/>
    </source>
</evidence>
<dbReference type="PANTHER" id="PTHR43298">
    <property type="entry name" value="MULTIDRUG RESISTANCE PROTEIN NORM-RELATED"/>
    <property type="match status" value="1"/>
</dbReference>
<evidence type="ECO:0000256" key="11">
    <source>
        <dbReference type="ARBA" id="ARBA00023065"/>
    </source>
</evidence>
<keyword evidence="6" id="KW-0813">Transport</keyword>
<dbReference type="OrthoDB" id="9811110at2"/>
<comment type="similarity">
    <text evidence="3">Belongs to the multi antimicrobial extrusion (MATE) (TC 2.A.66.1) family. MepA subfamily.</text>
</comment>
<dbReference type="GO" id="GO:0006811">
    <property type="term" value="P:monoatomic ion transport"/>
    <property type="evidence" value="ECO:0007669"/>
    <property type="project" value="UniProtKB-KW"/>
</dbReference>
<evidence type="ECO:0000256" key="14">
    <source>
        <dbReference type="ARBA" id="ARBA00031636"/>
    </source>
</evidence>
<protein>
    <recommendedName>
        <fullName evidence="5">Multidrug export protein MepA</fullName>
    </recommendedName>
    <alternativeName>
        <fullName evidence="14">Multidrug-efflux transporter</fullName>
    </alternativeName>
    <alternativeName>
        <fullName evidence="4">Probable multidrug resistance protein NorM</fullName>
    </alternativeName>
</protein>
<dbReference type="RefSeq" id="WP_090041780.1">
    <property type="nucleotide sequence ID" value="NZ_FOKI01000019.1"/>
</dbReference>
<evidence type="ECO:0000256" key="1">
    <source>
        <dbReference type="ARBA" id="ARBA00003408"/>
    </source>
</evidence>
<dbReference type="GO" id="GO:0046677">
    <property type="term" value="P:response to antibiotic"/>
    <property type="evidence" value="ECO:0007669"/>
    <property type="project" value="UniProtKB-KW"/>
</dbReference>
<feature type="transmembrane region" description="Helical" evidence="15">
    <location>
        <begin position="357"/>
        <end position="379"/>
    </location>
</feature>
<dbReference type="InterPro" id="IPR045070">
    <property type="entry name" value="MATE_MepA-like"/>
</dbReference>
<feature type="transmembrane region" description="Helical" evidence="15">
    <location>
        <begin position="16"/>
        <end position="34"/>
    </location>
</feature>
<feature type="transmembrane region" description="Helical" evidence="15">
    <location>
        <begin position="195"/>
        <end position="213"/>
    </location>
</feature>
<proteinExistence type="inferred from homology"/>
<evidence type="ECO:0000256" key="12">
    <source>
        <dbReference type="ARBA" id="ARBA00023136"/>
    </source>
</evidence>
<dbReference type="NCBIfam" id="TIGR00797">
    <property type="entry name" value="matE"/>
    <property type="match status" value="1"/>
</dbReference>
<dbReference type="GO" id="GO:0015297">
    <property type="term" value="F:antiporter activity"/>
    <property type="evidence" value="ECO:0007669"/>
    <property type="project" value="UniProtKB-KW"/>
</dbReference>
<feature type="transmembrane region" description="Helical" evidence="15">
    <location>
        <begin position="234"/>
        <end position="259"/>
    </location>
</feature>
<feature type="transmembrane region" description="Helical" evidence="15">
    <location>
        <begin position="271"/>
        <end position="289"/>
    </location>
</feature>
<sequence length="459" mass="50160">MGVDGSIFTEGKVGKVLLKFAIPAIISLLVAELYNMVDTFFVGRYVGPSAIGALTIAFPIQRLLSSIGLLISVGMSTMVARYLGEKNFDGLKKAITSALTLTMVILVVVPLFIYVFLHGILLAMGASELIYPLAKEYISIILIGGFFQCMTFVMCYAMNALGNTKITLYATSLGAILNVIIDAALVIGMGMGVKGAAIATVVSQFLSFTFAYYKFRSIKKSLNLEFKFTFYGDVIKTIATVGFSTFIIEISDAIVAVLLNNLLVETGGDSAIIIVGAITRVSMFMYINIIGISSAMQPIVAYNYGAKNYERVKETIRKTIKAVSISSIVLWSTMMIFAKPLIGSFLKDDIILKQAVFALRIVISVFPIIAIYYISIYVYQSIGEAKVSFLLSIYRQLVLFIPLVILSVNIWGVMGAWITYPIVDIIAAITGVIYVKKVMNEIEEEQIQNLKGLPGTVKI</sequence>
<dbReference type="STRING" id="84698.SAMN04488528_101933"/>
<evidence type="ECO:0000256" key="6">
    <source>
        <dbReference type="ARBA" id="ARBA00022448"/>
    </source>
</evidence>